<dbReference type="WBParaSite" id="nRc.2.0.1.t43421-RA">
    <property type="protein sequence ID" value="nRc.2.0.1.t43421-RA"/>
    <property type="gene ID" value="nRc.2.0.1.g43421"/>
</dbReference>
<evidence type="ECO:0000256" key="1">
    <source>
        <dbReference type="SAM" id="MobiDB-lite"/>
    </source>
</evidence>
<dbReference type="AlphaFoldDB" id="A0A915KX87"/>
<accession>A0A915KX87</accession>
<dbReference type="Proteomes" id="UP000887565">
    <property type="component" value="Unplaced"/>
</dbReference>
<feature type="compositionally biased region" description="Basic and acidic residues" evidence="1">
    <location>
        <begin position="70"/>
        <end position="87"/>
    </location>
</feature>
<proteinExistence type="predicted"/>
<feature type="region of interest" description="Disordered" evidence="1">
    <location>
        <begin position="69"/>
        <end position="120"/>
    </location>
</feature>
<name>A0A915KX87_ROMCU</name>
<feature type="compositionally biased region" description="Basic and acidic residues" evidence="1">
    <location>
        <begin position="94"/>
        <end position="111"/>
    </location>
</feature>
<evidence type="ECO:0000313" key="3">
    <source>
        <dbReference type="WBParaSite" id="nRc.2.0.1.t43421-RA"/>
    </source>
</evidence>
<evidence type="ECO:0000313" key="2">
    <source>
        <dbReference type="Proteomes" id="UP000887565"/>
    </source>
</evidence>
<reference evidence="3" key="1">
    <citation type="submission" date="2022-11" db="UniProtKB">
        <authorList>
            <consortium name="WormBaseParasite"/>
        </authorList>
    </citation>
    <scope>IDENTIFICATION</scope>
</reference>
<organism evidence="2 3">
    <name type="scientific">Romanomermis culicivorax</name>
    <name type="common">Nematode worm</name>
    <dbReference type="NCBI Taxonomy" id="13658"/>
    <lineage>
        <taxon>Eukaryota</taxon>
        <taxon>Metazoa</taxon>
        <taxon>Ecdysozoa</taxon>
        <taxon>Nematoda</taxon>
        <taxon>Enoplea</taxon>
        <taxon>Dorylaimia</taxon>
        <taxon>Mermithida</taxon>
        <taxon>Mermithoidea</taxon>
        <taxon>Mermithidae</taxon>
        <taxon>Romanomermis</taxon>
    </lineage>
</organism>
<keyword evidence="2" id="KW-1185">Reference proteome</keyword>
<protein>
    <submittedName>
        <fullName evidence="3">Uncharacterized protein</fullName>
    </submittedName>
</protein>
<sequence>MTKVETNRSTMHDRTEEQAQICGNTKVDSMKMNLEKQTLWRDFEGDLIPMLNGINGELSDITTWESKVQSIRERSPMDHTERDKVNDGENSDIVDLKQQENKTEEDSDSVHDSLCALFDD</sequence>